<dbReference type="EMBL" id="GL945480">
    <property type="protein sequence ID" value="EGN98924.1"/>
    <property type="molecule type" value="Genomic_DNA"/>
</dbReference>
<dbReference type="InParanoid" id="F8PYG1"/>
<evidence type="ECO:0000313" key="2">
    <source>
        <dbReference type="EMBL" id="EGN98924.1"/>
    </source>
</evidence>
<dbReference type="PANTHER" id="PTHR48079">
    <property type="entry name" value="PROTEIN YEEZ"/>
    <property type="match status" value="1"/>
</dbReference>
<dbReference type="InterPro" id="IPR036291">
    <property type="entry name" value="NAD(P)-bd_dom_sf"/>
</dbReference>
<dbReference type="GO" id="GO:0004029">
    <property type="term" value="F:aldehyde dehydrogenase (NAD+) activity"/>
    <property type="evidence" value="ECO:0007669"/>
    <property type="project" value="TreeGrafter"/>
</dbReference>
<dbReference type="InterPro" id="IPR051783">
    <property type="entry name" value="NAD(P)-dependent_oxidoreduct"/>
</dbReference>
<reference evidence="3" key="1">
    <citation type="journal article" date="2011" name="Science">
        <title>The plant cell wall-decomposing machinery underlies the functional diversity of forest fungi.</title>
        <authorList>
            <person name="Eastwood D.C."/>
            <person name="Floudas D."/>
            <person name="Binder M."/>
            <person name="Majcherczyk A."/>
            <person name="Schneider P."/>
            <person name="Aerts A."/>
            <person name="Asiegbu F.O."/>
            <person name="Baker S.E."/>
            <person name="Barry K."/>
            <person name="Bendiksby M."/>
            <person name="Blumentritt M."/>
            <person name="Coutinho P.M."/>
            <person name="Cullen D."/>
            <person name="de Vries R.P."/>
            <person name="Gathman A."/>
            <person name="Goodell B."/>
            <person name="Henrissat B."/>
            <person name="Ihrmark K."/>
            <person name="Kauserud H."/>
            <person name="Kohler A."/>
            <person name="LaButti K."/>
            <person name="Lapidus A."/>
            <person name="Lavin J.L."/>
            <person name="Lee Y.-H."/>
            <person name="Lindquist E."/>
            <person name="Lilly W."/>
            <person name="Lucas S."/>
            <person name="Morin E."/>
            <person name="Murat C."/>
            <person name="Oguiza J.A."/>
            <person name="Park J."/>
            <person name="Pisabarro A.G."/>
            <person name="Riley R."/>
            <person name="Rosling A."/>
            <person name="Salamov A."/>
            <person name="Schmidt O."/>
            <person name="Schmutz J."/>
            <person name="Skrede I."/>
            <person name="Stenlid J."/>
            <person name="Wiebenga A."/>
            <person name="Xie X."/>
            <person name="Kuees U."/>
            <person name="Hibbett D.S."/>
            <person name="Hoffmeister D."/>
            <person name="Hoegberg N."/>
            <person name="Martin F."/>
            <person name="Grigoriev I.V."/>
            <person name="Watkinson S.C."/>
        </authorList>
    </citation>
    <scope>NUCLEOTIDE SEQUENCE [LARGE SCALE GENOMIC DNA]</scope>
    <source>
        <strain evidence="3">strain S7.3</strain>
    </source>
</reference>
<dbReference type="Pfam" id="PF13460">
    <property type="entry name" value="NAD_binding_10"/>
    <property type="match status" value="1"/>
</dbReference>
<proteinExistence type="predicted"/>
<dbReference type="Proteomes" id="UP000008063">
    <property type="component" value="Unassembled WGS sequence"/>
</dbReference>
<dbReference type="STRING" id="936435.F8PYG1"/>
<dbReference type="OrthoDB" id="10262413at2759"/>
<feature type="domain" description="NAD(P)-binding" evidence="1">
    <location>
        <begin position="13"/>
        <end position="98"/>
    </location>
</feature>
<accession>F8PYG1</accession>
<dbReference type="SUPFAM" id="SSF51735">
    <property type="entry name" value="NAD(P)-binding Rossmann-fold domains"/>
    <property type="match status" value="1"/>
</dbReference>
<dbReference type="AlphaFoldDB" id="F8PYG1"/>
<sequence length="344" mass="36961">MPQPGNTHIFLTGATGYIGGSVLANLLNHPKSDSFHITVLIRSEEKLPKFRSVGVKAVIGSHSDTTLLSKLASEADVVFACADADNLDAAKAILSGLQKRYDAKGRASILIHTPGIAVLGDNAAGKYGTETIYSDLNVEQIESLKPTQMHREVDLEIVSADQKGFVKTFIVLPSTIYGIASGPLVDLGVQHSHSQQIPALVKASLDRGQGGMVGEGKNLWPNVHVDDISDLFIAVYDAATKNQPTGGQVGHGLEGFYFGENGEHRLYDISKTVSQVLYDLGKGKSPEPTTFTEEELLKYFGGAYLGSNSRCRAERSRSIGWNPKYTTQDMLASIKPEVEASLSG</sequence>
<evidence type="ECO:0000313" key="3">
    <source>
        <dbReference type="Proteomes" id="UP000008063"/>
    </source>
</evidence>
<dbReference type="Gene3D" id="3.40.50.720">
    <property type="entry name" value="NAD(P)-binding Rossmann-like Domain"/>
    <property type="match status" value="1"/>
</dbReference>
<protein>
    <recommendedName>
        <fullName evidence="1">NAD(P)-binding domain-containing protein</fullName>
    </recommendedName>
</protein>
<dbReference type="GO" id="GO:0005737">
    <property type="term" value="C:cytoplasm"/>
    <property type="evidence" value="ECO:0007669"/>
    <property type="project" value="TreeGrafter"/>
</dbReference>
<dbReference type="FunCoup" id="F8PYG1">
    <property type="interactions" value="16"/>
</dbReference>
<dbReference type="PANTHER" id="PTHR48079:SF6">
    <property type="entry name" value="NAD(P)-BINDING DOMAIN-CONTAINING PROTEIN-RELATED"/>
    <property type="match status" value="1"/>
</dbReference>
<dbReference type="OMA" id="RGTHQDF"/>
<dbReference type="HOGENOM" id="CLU_007383_12_1_1"/>
<organism evidence="3">
    <name type="scientific">Serpula lacrymans var. lacrymans (strain S7.3)</name>
    <name type="common">Dry rot fungus</name>
    <dbReference type="NCBI Taxonomy" id="936435"/>
    <lineage>
        <taxon>Eukaryota</taxon>
        <taxon>Fungi</taxon>
        <taxon>Dikarya</taxon>
        <taxon>Basidiomycota</taxon>
        <taxon>Agaricomycotina</taxon>
        <taxon>Agaricomycetes</taxon>
        <taxon>Agaricomycetidae</taxon>
        <taxon>Boletales</taxon>
        <taxon>Coniophorineae</taxon>
        <taxon>Serpulaceae</taxon>
        <taxon>Serpula</taxon>
    </lineage>
</organism>
<gene>
    <name evidence="2" type="ORF">SERLA73DRAFT_181652</name>
</gene>
<keyword evidence="3" id="KW-1185">Reference proteome</keyword>
<dbReference type="InterPro" id="IPR016040">
    <property type="entry name" value="NAD(P)-bd_dom"/>
</dbReference>
<dbReference type="eggNOG" id="KOG1502">
    <property type="taxonomic scope" value="Eukaryota"/>
</dbReference>
<evidence type="ECO:0000259" key="1">
    <source>
        <dbReference type="Pfam" id="PF13460"/>
    </source>
</evidence>
<name>F8PYG1_SERL3</name>